<feature type="signal peptide" evidence="3">
    <location>
        <begin position="1"/>
        <end position="24"/>
    </location>
</feature>
<dbReference type="Gene3D" id="3.10.250.10">
    <property type="entry name" value="SRCR-like domain"/>
    <property type="match status" value="1"/>
</dbReference>
<name>A0A8J4EVS7_9CHLO</name>
<dbReference type="SUPFAM" id="SSF56487">
    <property type="entry name" value="SRCR-like"/>
    <property type="match status" value="1"/>
</dbReference>
<dbReference type="EMBL" id="BNCO01000008">
    <property type="protein sequence ID" value="GIL50009.1"/>
    <property type="molecule type" value="Genomic_DNA"/>
</dbReference>
<evidence type="ECO:0000256" key="1">
    <source>
        <dbReference type="ARBA" id="ARBA00023157"/>
    </source>
</evidence>
<evidence type="ECO:0000313" key="6">
    <source>
        <dbReference type="Proteomes" id="UP000747399"/>
    </source>
</evidence>
<feature type="chain" id="PRO_5035208952" description="SRCR domain-containing protein" evidence="3">
    <location>
        <begin position="25"/>
        <end position="373"/>
    </location>
</feature>
<dbReference type="PROSITE" id="PS50287">
    <property type="entry name" value="SRCR_2"/>
    <property type="match status" value="1"/>
</dbReference>
<proteinExistence type="predicted"/>
<dbReference type="Pfam" id="PF00530">
    <property type="entry name" value="SRCR"/>
    <property type="match status" value="1"/>
</dbReference>
<dbReference type="AlphaFoldDB" id="A0A8J4EVS7"/>
<keyword evidence="6" id="KW-1185">Reference proteome</keyword>
<dbReference type="SMART" id="SM00202">
    <property type="entry name" value="SR"/>
    <property type="match status" value="1"/>
</dbReference>
<sequence length="373" mass="40740">MRSSFLLLSFIIAALSLHYSGGRAAPVTSEYTYTKNGVRLIGGNKTVGRVEVLSEFEQQWFQVCDGGFGDSLALVLCKMLGYNYGRKYFAPDIVFPKNFTERIASNLNCVSGTSGRRLIQERSTNLRAGDVSQPVRRGRDLRSIALDRIDAPASAPYNCQFRTFVCNPAGPVTGLQCSNTSLPPAPSPPPRPPNPPPAPPSVASMIRIFVYEYSLTPASDGDVEPNLCTNPKSANLCKDHYGRAEIQINNTDPKVPTKIWAPVCGITNVTLASEVAIVACVQRYQIQYLPWVGNVYYIGALVSRIPYYIPSKAVKPGDFNPAAVKAYVTITGRKTDNPTKLQDFKYTVSKTGCNSRALLAFHCDLVTNEAAIP</sequence>
<reference evidence="5" key="1">
    <citation type="journal article" date="2021" name="Proc. Natl. Acad. Sci. U.S.A.">
        <title>Three genomes in the algal genus Volvox reveal the fate of a haploid sex-determining region after a transition to homothallism.</title>
        <authorList>
            <person name="Yamamoto K."/>
            <person name="Hamaji T."/>
            <person name="Kawai-Toyooka H."/>
            <person name="Matsuzaki R."/>
            <person name="Takahashi F."/>
            <person name="Nishimura Y."/>
            <person name="Kawachi M."/>
            <person name="Noguchi H."/>
            <person name="Minakuchi Y."/>
            <person name="Umen J.G."/>
            <person name="Toyoda A."/>
            <person name="Nozaki H."/>
        </authorList>
    </citation>
    <scope>NUCLEOTIDE SEQUENCE</scope>
    <source>
        <strain evidence="5">NIES-3780</strain>
    </source>
</reference>
<organism evidence="5 6">
    <name type="scientific">Volvox africanus</name>
    <dbReference type="NCBI Taxonomy" id="51714"/>
    <lineage>
        <taxon>Eukaryota</taxon>
        <taxon>Viridiplantae</taxon>
        <taxon>Chlorophyta</taxon>
        <taxon>core chlorophytes</taxon>
        <taxon>Chlorophyceae</taxon>
        <taxon>CS clade</taxon>
        <taxon>Chlamydomonadales</taxon>
        <taxon>Volvocaceae</taxon>
        <taxon>Volvox</taxon>
    </lineage>
</organism>
<dbReference type="InterPro" id="IPR036772">
    <property type="entry name" value="SRCR-like_dom_sf"/>
</dbReference>
<feature type="region of interest" description="Disordered" evidence="2">
    <location>
        <begin position="177"/>
        <end position="199"/>
    </location>
</feature>
<comment type="caution">
    <text evidence="5">The sequence shown here is derived from an EMBL/GenBank/DDBJ whole genome shotgun (WGS) entry which is preliminary data.</text>
</comment>
<dbReference type="Proteomes" id="UP000747399">
    <property type="component" value="Unassembled WGS sequence"/>
</dbReference>
<keyword evidence="1" id="KW-1015">Disulfide bond</keyword>
<keyword evidence="3" id="KW-0732">Signal</keyword>
<gene>
    <name evidence="5" type="ORF">Vafri_6339</name>
</gene>
<evidence type="ECO:0000259" key="4">
    <source>
        <dbReference type="PROSITE" id="PS50287"/>
    </source>
</evidence>
<accession>A0A8J4EVS7</accession>
<feature type="domain" description="SRCR" evidence="4">
    <location>
        <begin position="38"/>
        <end position="109"/>
    </location>
</feature>
<dbReference type="InterPro" id="IPR001190">
    <property type="entry name" value="SRCR"/>
</dbReference>
<dbReference type="GO" id="GO:0016020">
    <property type="term" value="C:membrane"/>
    <property type="evidence" value="ECO:0007669"/>
    <property type="project" value="InterPro"/>
</dbReference>
<protein>
    <recommendedName>
        <fullName evidence="4">SRCR domain-containing protein</fullName>
    </recommendedName>
</protein>
<evidence type="ECO:0000256" key="2">
    <source>
        <dbReference type="SAM" id="MobiDB-lite"/>
    </source>
</evidence>
<feature type="compositionally biased region" description="Pro residues" evidence="2">
    <location>
        <begin position="183"/>
        <end position="199"/>
    </location>
</feature>
<evidence type="ECO:0000256" key="3">
    <source>
        <dbReference type="SAM" id="SignalP"/>
    </source>
</evidence>
<evidence type="ECO:0000313" key="5">
    <source>
        <dbReference type="EMBL" id="GIL50009.1"/>
    </source>
</evidence>